<protein>
    <submittedName>
        <fullName evidence="1">Uncharacterized protein</fullName>
    </submittedName>
</protein>
<keyword evidence="2" id="KW-1185">Reference proteome</keyword>
<sequence length="41" mass="4906">MVNNSVNQYHAINLRKKKDKTNYLLVFFLNLEKWGHLATDK</sequence>
<organism evidence="1 2">
    <name type="scientific">Bacteroides salyersiae CL02T12C01</name>
    <dbReference type="NCBI Taxonomy" id="997887"/>
    <lineage>
        <taxon>Bacteria</taxon>
        <taxon>Pseudomonadati</taxon>
        <taxon>Bacteroidota</taxon>
        <taxon>Bacteroidia</taxon>
        <taxon>Bacteroidales</taxon>
        <taxon>Bacteroidaceae</taxon>
        <taxon>Bacteroides</taxon>
    </lineage>
</organism>
<dbReference type="AlphaFoldDB" id="I9SVR4"/>
<proteinExistence type="predicted"/>
<evidence type="ECO:0000313" key="2">
    <source>
        <dbReference type="Proteomes" id="UP000005150"/>
    </source>
</evidence>
<gene>
    <name evidence="1" type="ORF">HMPREF1071_03132</name>
</gene>
<comment type="caution">
    <text evidence="1">The sequence shown here is derived from an EMBL/GenBank/DDBJ whole genome shotgun (WGS) entry which is preliminary data.</text>
</comment>
<dbReference type="HOGENOM" id="CLU_3265985_0_0_10"/>
<accession>I9SVR4</accession>
<dbReference type="Proteomes" id="UP000005150">
    <property type="component" value="Unassembled WGS sequence"/>
</dbReference>
<name>I9SVR4_9BACE</name>
<reference evidence="1 2" key="1">
    <citation type="submission" date="2012-02" db="EMBL/GenBank/DDBJ databases">
        <title>The Genome Sequence of Bacteroides salyersiae CL02T12C01.</title>
        <authorList>
            <consortium name="The Broad Institute Genome Sequencing Platform"/>
            <person name="Earl A."/>
            <person name="Ward D."/>
            <person name="Feldgarden M."/>
            <person name="Gevers D."/>
            <person name="Zitomersky N.L."/>
            <person name="Coyne M.J."/>
            <person name="Comstock L.E."/>
            <person name="Young S.K."/>
            <person name="Zeng Q."/>
            <person name="Gargeya S."/>
            <person name="Fitzgerald M."/>
            <person name="Haas B."/>
            <person name="Abouelleil A."/>
            <person name="Alvarado L."/>
            <person name="Arachchi H.M."/>
            <person name="Berlin A."/>
            <person name="Chapman S.B."/>
            <person name="Gearin G."/>
            <person name="Goldberg J."/>
            <person name="Griggs A."/>
            <person name="Gujja S."/>
            <person name="Hansen M."/>
            <person name="Heiman D."/>
            <person name="Howarth C."/>
            <person name="Larimer J."/>
            <person name="Lui A."/>
            <person name="MacDonald P.J.P."/>
            <person name="McCowen C."/>
            <person name="Montmayeur A."/>
            <person name="Murphy C."/>
            <person name="Neiman D."/>
            <person name="Pearson M."/>
            <person name="Priest M."/>
            <person name="Roberts A."/>
            <person name="Saif S."/>
            <person name="Shea T."/>
            <person name="Sisk P."/>
            <person name="Stolte C."/>
            <person name="Sykes S."/>
            <person name="Wortman J."/>
            <person name="Nusbaum C."/>
            <person name="Birren B."/>
        </authorList>
    </citation>
    <scope>NUCLEOTIDE SEQUENCE [LARGE SCALE GENOMIC DNA]</scope>
    <source>
        <strain evidence="1 2">CL02T12C01</strain>
    </source>
</reference>
<evidence type="ECO:0000313" key="1">
    <source>
        <dbReference type="EMBL" id="EIY60416.1"/>
    </source>
</evidence>
<dbReference type="EMBL" id="AGXV01000037">
    <property type="protein sequence ID" value="EIY60416.1"/>
    <property type="molecule type" value="Genomic_DNA"/>
</dbReference>